<evidence type="ECO:0000313" key="2">
    <source>
        <dbReference type="Proteomes" id="UP000324897"/>
    </source>
</evidence>
<gene>
    <name evidence="1" type="ORF">EJB05_06423</name>
</gene>
<dbReference type="Gramene" id="TVU46851">
    <property type="protein sequence ID" value="TVU46851"/>
    <property type="gene ID" value="EJB05_06423"/>
</dbReference>
<comment type="caution">
    <text evidence="1">The sequence shown here is derived from an EMBL/GenBank/DDBJ whole genome shotgun (WGS) entry which is preliminary data.</text>
</comment>
<protein>
    <submittedName>
        <fullName evidence="1">Uncharacterized protein</fullName>
    </submittedName>
</protein>
<name>A0A5J9WFN1_9POAL</name>
<dbReference type="AlphaFoldDB" id="A0A5J9WFN1"/>
<keyword evidence="2" id="KW-1185">Reference proteome</keyword>
<reference evidence="1 2" key="1">
    <citation type="journal article" date="2019" name="Sci. Rep.">
        <title>A high-quality genome of Eragrostis curvula grass provides insights into Poaceae evolution and supports new strategies to enhance forage quality.</title>
        <authorList>
            <person name="Carballo J."/>
            <person name="Santos B.A.C.M."/>
            <person name="Zappacosta D."/>
            <person name="Garbus I."/>
            <person name="Selva J.P."/>
            <person name="Gallo C.A."/>
            <person name="Diaz A."/>
            <person name="Albertini E."/>
            <person name="Caccamo M."/>
            <person name="Echenique V."/>
        </authorList>
    </citation>
    <scope>NUCLEOTIDE SEQUENCE [LARGE SCALE GENOMIC DNA]</scope>
    <source>
        <strain evidence="2">cv. Victoria</strain>
        <tissue evidence="1">Leaf</tissue>
    </source>
</reference>
<proteinExistence type="predicted"/>
<dbReference type="EMBL" id="RWGY01000004">
    <property type="protein sequence ID" value="TVU46851.1"/>
    <property type="molecule type" value="Genomic_DNA"/>
</dbReference>
<dbReference type="Proteomes" id="UP000324897">
    <property type="component" value="Chromosome 5"/>
</dbReference>
<feature type="non-terminal residue" evidence="1">
    <location>
        <position position="1"/>
    </location>
</feature>
<evidence type="ECO:0000313" key="1">
    <source>
        <dbReference type="EMBL" id="TVU46851.1"/>
    </source>
</evidence>
<sequence>MNIWIPKGFQMAAGQTEFAMRASWSSVTRGVTPAGMYTVDHAWRSGSIVAELQAQMAELLGTMC</sequence>
<organism evidence="1 2">
    <name type="scientific">Eragrostis curvula</name>
    <name type="common">weeping love grass</name>
    <dbReference type="NCBI Taxonomy" id="38414"/>
    <lineage>
        <taxon>Eukaryota</taxon>
        <taxon>Viridiplantae</taxon>
        <taxon>Streptophyta</taxon>
        <taxon>Embryophyta</taxon>
        <taxon>Tracheophyta</taxon>
        <taxon>Spermatophyta</taxon>
        <taxon>Magnoliopsida</taxon>
        <taxon>Liliopsida</taxon>
        <taxon>Poales</taxon>
        <taxon>Poaceae</taxon>
        <taxon>PACMAD clade</taxon>
        <taxon>Chloridoideae</taxon>
        <taxon>Eragrostideae</taxon>
        <taxon>Eragrostidinae</taxon>
        <taxon>Eragrostis</taxon>
    </lineage>
</organism>
<accession>A0A5J9WFN1</accession>